<name>A0AAU9SVA9_THLAR</name>
<dbReference type="InterPro" id="IPR015915">
    <property type="entry name" value="Kelch-typ_b-propeller"/>
</dbReference>
<keyword evidence="3" id="KW-1185">Reference proteome</keyword>
<evidence type="ECO:0000259" key="1">
    <source>
        <dbReference type="Pfam" id="PF25210"/>
    </source>
</evidence>
<sequence>MYVAVGSKIYVVGGEFYDTLSIDCGSHTVQPIVGIPRLKYVHTVQHISGKIYAINMEGVFVLDTETQRWDHVMKKPDVELCDMFTDSVVMENKIYMRDYGNNFVYEPKESKWELDEMLNSEEWWDACVVDDVLYYYDINVKELRAYDPKQRCWRAVKGLEELLSKMADSWGSRTVSYGGKLALFFHKYHLRTKVAIWCAEISLERRQGGEIWGKVQWCDVVFDGDKSFYVEKCLDVLV</sequence>
<accession>A0AAU9SVA9</accession>
<organism evidence="2 3">
    <name type="scientific">Thlaspi arvense</name>
    <name type="common">Field penny-cress</name>
    <dbReference type="NCBI Taxonomy" id="13288"/>
    <lineage>
        <taxon>Eukaryota</taxon>
        <taxon>Viridiplantae</taxon>
        <taxon>Streptophyta</taxon>
        <taxon>Embryophyta</taxon>
        <taxon>Tracheophyta</taxon>
        <taxon>Spermatophyta</taxon>
        <taxon>Magnoliopsida</taxon>
        <taxon>eudicotyledons</taxon>
        <taxon>Gunneridae</taxon>
        <taxon>Pentapetalae</taxon>
        <taxon>rosids</taxon>
        <taxon>malvids</taxon>
        <taxon>Brassicales</taxon>
        <taxon>Brassicaceae</taxon>
        <taxon>Thlaspideae</taxon>
        <taxon>Thlaspi</taxon>
    </lineage>
</organism>
<dbReference type="InterPro" id="IPR050354">
    <property type="entry name" value="F-box/kelch-repeat_ARATH"/>
</dbReference>
<dbReference type="SUPFAM" id="SSF117281">
    <property type="entry name" value="Kelch motif"/>
    <property type="match status" value="1"/>
</dbReference>
<protein>
    <recommendedName>
        <fullName evidence="1">FKB95-like N-terminal Kelch domain-containing protein</fullName>
    </recommendedName>
</protein>
<dbReference type="AlphaFoldDB" id="A0AAU9SVA9"/>
<dbReference type="EMBL" id="OU466862">
    <property type="protein sequence ID" value="CAH2071121.1"/>
    <property type="molecule type" value="Genomic_DNA"/>
</dbReference>
<dbReference type="PANTHER" id="PTHR24414">
    <property type="entry name" value="F-BOX/KELCH-REPEAT PROTEIN SKIP4"/>
    <property type="match status" value="1"/>
</dbReference>
<dbReference type="PANTHER" id="PTHR24414:SF184">
    <property type="entry name" value="GALACTOSE OXIDASE_KELCH REPEAT SUPERFAMILY PROTEIN"/>
    <property type="match status" value="1"/>
</dbReference>
<dbReference type="InterPro" id="IPR057499">
    <property type="entry name" value="Kelch_FKB95"/>
</dbReference>
<reference evidence="2 3" key="1">
    <citation type="submission" date="2022-03" db="EMBL/GenBank/DDBJ databases">
        <authorList>
            <person name="Nunn A."/>
            <person name="Chopra R."/>
            <person name="Nunn A."/>
            <person name="Contreras Garrido A."/>
        </authorList>
    </citation>
    <scope>NUCLEOTIDE SEQUENCE [LARGE SCALE GENOMIC DNA]</scope>
</reference>
<dbReference type="Gene3D" id="2.120.10.80">
    <property type="entry name" value="Kelch-type beta propeller"/>
    <property type="match status" value="1"/>
</dbReference>
<feature type="domain" description="FKB95-like N-terminal Kelch" evidence="1">
    <location>
        <begin position="2"/>
        <end position="222"/>
    </location>
</feature>
<gene>
    <name evidence="2" type="ORF">TAV2_LOCUS21923</name>
</gene>
<evidence type="ECO:0000313" key="2">
    <source>
        <dbReference type="EMBL" id="CAH2071121.1"/>
    </source>
</evidence>
<dbReference type="Proteomes" id="UP000836841">
    <property type="component" value="Chromosome 6"/>
</dbReference>
<proteinExistence type="predicted"/>
<dbReference type="Pfam" id="PF25210">
    <property type="entry name" value="Kelch_FKB95"/>
    <property type="match status" value="1"/>
</dbReference>
<evidence type="ECO:0000313" key="3">
    <source>
        <dbReference type="Proteomes" id="UP000836841"/>
    </source>
</evidence>